<feature type="transmembrane region" description="Helical" evidence="8">
    <location>
        <begin position="88"/>
        <end position="107"/>
    </location>
</feature>
<keyword evidence="3" id="KW-1003">Cell membrane</keyword>
<dbReference type="NCBIfam" id="NF009309">
    <property type="entry name" value="PRK12666.1"/>
    <property type="match status" value="1"/>
</dbReference>
<keyword evidence="11" id="KW-1185">Reference proteome</keyword>
<evidence type="ECO:0000256" key="4">
    <source>
        <dbReference type="ARBA" id="ARBA00022692"/>
    </source>
</evidence>
<evidence type="ECO:0000313" key="10">
    <source>
        <dbReference type="EMBL" id="NMF99254.1"/>
    </source>
</evidence>
<feature type="transmembrane region" description="Helical" evidence="8">
    <location>
        <begin position="336"/>
        <end position="358"/>
    </location>
</feature>
<feature type="domain" description="NADH:quinone oxidoreductase/Mrp antiporter transmembrane" evidence="9">
    <location>
        <begin position="136"/>
        <end position="435"/>
    </location>
</feature>
<keyword evidence="6 8" id="KW-0472">Membrane</keyword>
<evidence type="ECO:0000256" key="5">
    <source>
        <dbReference type="ARBA" id="ARBA00022989"/>
    </source>
</evidence>
<dbReference type="PANTHER" id="PTHR42703:SF1">
    <property type="entry name" value="NA(+)_H(+) ANTIPORTER SUBUNIT D1"/>
    <property type="match status" value="1"/>
</dbReference>
<organism evidence="10 11">
    <name type="scientific">Aromatoleum toluolicum</name>
    <dbReference type="NCBI Taxonomy" id="90060"/>
    <lineage>
        <taxon>Bacteria</taxon>
        <taxon>Pseudomonadati</taxon>
        <taxon>Pseudomonadota</taxon>
        <taxon>Betaproteobacteria</taxon>
        <taxon>Rhodocyclales</taxon>
        <taxon>Rhodocyclaceae</taxon>
        <taxon>Aromatoleum</taxon>
    </lineage>
</organism>
<dbReference type="Proteomes" id="UP000634522">
    <property type="component" value="Unassembled WGS sequence"/>
</dbReference>
<dbReference type="PANTHER" id="PTHR42703">
    <property type="entry name" value="NADH DEHYDROGENASE"/>
    <property type="match status" value="1"/>
</dbReference>
<protein>
    <submittedName>
        <fullName evidence="10">Monovalent cation/H+ antiporter subunit D</fullName>
    </submittedName>
</protein>
<accession>A0ABX1NJ04</accession>
<evidence type="ECO:0000256" key="2">
    <source>
        <dbReference type="ARBA" id="ARBA00005346"/>
    </source>
</evidence>
<feature type="transmembrane region" description="Helical" evidence="8">
    <location>
        <begin position="446"/>
        <end position="467"/>
    </location>
</feature>
<dbReference type="InterPro" id="IPR050586">
    <property type="entry name" value="CPA3_Na-H_Antiporter_D"/>
</dbReference>
<evidence type="ECO:0000256" key="8">
    <source>
        <dbReference type="SAM" id="Phobius"/>
    </source>
</evidence>
<feature type="transmembrane region" description="Helical" evidence="8">
    <location>
        <begin position="389"/>
        <end position="411"/>
    </location>
</feature>
<dbReference type="RefSeq" id="WP_169141861.1">
    <property type="nucleotide sequence ID" value="NZ_WTVS01000041.1"/>
</dbReference>
<dbReference type="Pfam" id="PF00361">
    <property type="entry name" value="Proton_antipo_M"/>
    <property type="match status" value="1"/>
</dbReference>
<reference evidence="10 11" key="1">
    <citation type="submission" date="2019-12" db="EMBL/GenBank/DDBJ databases">
        <title>Comparative genomics gives insights into the taxonomy of the Azoarcus-Aromatoleum group and reveals separate origins of nif in the plant-associated Azoarcus and non-plant-associated Aromatoleum sub-groups.</title>
        <authorList>
            <person name="Lafos M."/>
            <person name="Maluk M."/>
            <person name="Batista M."/>
            <person name="Junghare M."/>
            <person name="Carmona M."/>
            <person name="Faoro H."/>
            <person name="Cruz L.M."/>
            <person name="Battistoni F."/>
            <person name="De Souza E."/>
            <person name="Pedrosa F."/>
            <person name="Chen W.-M."/>
            <person name="Poole P.S."/>
            <person name="Dixon R.A."/>
            <person name="James E.K."/>
        </authorList>
    </citation>
    <scope>NUCLEOTIDE SEQUENCE [LARGE SCALE GENOMIC DNA]</scope>
    <source>
        <strain evidence="10 11">T</strain>
    </source>
</reference>
<comment type="subcellular location">
    <subcellularLocation>
        <location evidence="1">Cell membrane</location>
        <topology evidence="1">Multi-pass membrane protein</topology>
    </subcellularLocation>
    <subcellularLocation>
        <location evidence="7">Membrane</location>
        <topology evidence="7">Multi-pass membrane protein</topology>
    </subcellularLocation>
</comment>
<sequence>MSAMSWWDHLIVLPVVMPLVTGALLIPVNQKHHRLKFGCATLVSVLLWVMAVALLLLVDGEHWPKGIGVYLAANWAAPFGIALMVDRLAALMLVLTSTIALAVLVFSAQRWGRVGVHFHSLFLFLLMGLNGAFLTNDLFNLFVFFEVMLAASYGLVLHGYNLNRIRAGLQYIAVNLVASFMFLIGVALIYAATGTLNIPDLATRVPVLRPEDSYLLGIGASVLALAFLTKGAMWPLGFWLPSTYASACPPVAALLVVMTKVGVYAVLRVWLAVFGDSAGALAGFGLVALTVGGMATLVFGTIGMLASQDGARMAGYGAIISSGTLLAVIGQSGGAVLAAGLYYLVGATLAMSAFMLLLELTERIRPPGASLLAVTMEAFAIDDKPEDPVGVVIPGTLAILGLSFVGCALVISGMPPLSGFVAKFSLFHALLDASPPGSGGVTPTTWLLIAMVVLAGLASIVALMRLGVRTFWASGAVTPPSLLASEVAPVTALVVLCVALTIHAGTAFDYLNRTVDGLKRVGDYSERVLGQSPVTRAPPAGGSR</sequence>
<evidence type="ECO:0000259" key="9">
    <source>
        <dbReference type="Pfam" id="PF00361"/>
    </source>
</evidence>
<feature type="transmembrane region" description="Helical" evidence="8">
    <location>
        <begin position="251"/>
        <end position="274"/>
    </location>
</feature>
<dbReference type="EMBL" id="WTVS01000041">
    <property type="protein sequence ID" value="NMF99254.1"/>
    <property type="molecule type" value="Genomic_DNA"/>
</dbReference>
<feature type="transmembrane region" description="Helical" evidence="8">
    <location>
        <begin position="114"/>
        <end position="133"/>
    </location>
</feature>
<evidence type="ECO:0000256" key="3">
    <source>
        <dbReference type="ARBA" id="ARBA00022475"/>
    </source>
</evidence>
<comment type="caution">
    <text evidence="10">The sequence shown here is derived from an EMBL/GenBank/DDBJ whole genome shotgun (WGS) entry which is preliminary data.</text>
</comment>
<keyword evidence="5 8" id="KW-1133">Transmembrane helix</keyword>
<feature type="transmembrane region" description="Helical" evidence="8">
    <location>
        <begin position="6"/>
        <end position="25"/>
    </location>
</feature>
<evidence type="ECO:0000256" key="6">
    <source>
        <dbReference type="ARBA" id="ARBA00023136"/>
    </source>
</evidence>
<evidence type="ECO:0000256" key="7">
    <source>
        <dbReference type="RuleBase" id="RU000320"/>
    </source>
</evidence>
<feature type="transmembrane region" description="Helical" evidence="8">
    <location>
        <begin position="487"/>
        <end position="511"/>
    </location>
</feature>
<feature type="transmembrane region" description="Helical" evidence="8">
    <location>
        <begin position="313"/>
        <end position="330"/>
    </location>
</feature>
<keyword evidence="4 7" id="KW-0812">Transmembrane</keyword>
<evidence type="ECO:0000256" key="1">
    <source>
        <dbReference type="ARBA" id="ARBA00004651"/>
    </source>
</evidence>
<gene>
    <name evidence="10" type="ORF">GPA27_17890</name>
</gene>
<name>A0ABX1NJ04_9RHOO</name>
<feature type="transmembrane region" description="Helical" evidence="8">
    <location>
        <begin position="37"/>
        <end position="58"/>
    </location>
</feature>
<comment type="similarity">
    <text evidence="2">Belongs to the CPA3 antiporters (TC 2.A.63) subunit D family.</text>
</comment>
<feature type="transmembrane region" description="Helical" evidence="8">
    <location>
        <begin position="139"/>
        <end position="160"/>
    </location>
</feature>
<feature type="transmembrane region" description="Helical" evidence="8">
    <location>
        <begin position="280"/>
        <end position="306"/>
    </location>
</feature>
<feature type="transmembrane region" description="Helical" evidence="8">
    <location>
        <begin position="213"/>
        <end position="239"/>
    </location>
</feature>
<proteinExistence type="inferred from homology"/>
<feature type="transmembrane region" description="Helical" evidence="8">
    <location>
        <begin position="172"/>
        <end position="193"/>
    </location>
</feature>
<dbReference type="InterPro" id="IPR001750">
    <property type="entry name" value="ND/Mrp_TM"/>
</dbReference>
<evidence type="ECO:0000313" key="11">
    <source>
        <dbReference type="Proteomes" id="UP000634522"/>
    </source>
</evidence>